<dbReference type="STRING" id="1236976.JCM16418_881"/>
<dbReference type="eggNOG" id="COG1357">
    <property type="taxonomic scope" value="Bacteria"/>
</dbReference>
<reference evidence="1 2" key="1">
    <citation type="journal article" date="2014" name="Genome Announc.">
        <title>Draft Genome Sequence of Paenibacillus pini JCM 16418T, Isolated from the Rhizosphere of Pine Tree.</title>
        <authorList>
            <person name="Yuki M."/>
            <person name="Oshima K."/>
            <person name="Suda W."/>
            <person name="Oshida Y."/>
            <person name="Kitamura K."/>
            <person name="Iida Y."/>
            <person name="Hattori M."/>
            <person name="Ohkuma M."/>
        </authorList>
    </citation>
    <scope>NUCLEOTIDE SEQUENCE [LARGE SCALE GENOMIC DNA]</scope>
    <source>
        <strain evidence="1 2">JCM 16418</strain>
    </source>
</reference>
<dbReference type="AlphaFoldDB" id="W7YEH2"/>
<dbReference type="Proteomes" id="UP000019364">
    <property type="component" value="Unassembled WGS sequence"/>
</dbReference>
<organism evidence="1 2">
    <name type="scientific">Paenibacillus pini JCM 16418</name>
    <dbReference type="NCBI Taxonomy" id="1236976"/>
    <lineage>
        <taxon>Bacteria</taxon>
        <taxon>Bacillati</taxon>
        <taxon>Bacillota</taxon>
        <taxon>Bacilli</taxon>
        <taxon>Bacillales</taxon>
        <taxon>Paenibacillaceae</taxon>
        <taxon>Paenibacillus</taxon>
    </lineage>
</organism>
<evidence type="ECO:0000313" key="1">
    <source>
        <dbReference type="EMBL" id="GAF06897.1"/>
    </source>
</evidence>
<gene>
    <name evidence="1" type="ORF">JCM16418_881</name>
</gene>
<dbReference type="Gene3D" id="2.160.20.80">
    <property type="entry name" value="E3 ubiquitin-protein ligase SopA"/>
    <property type="match status" value="1"/>
</dbReference>
<dbReference type="SUPFAM" id="SSF141571">
    <property type="entry name" value="Pentapeptide repeat-like"/>
    <property type="match status" value="1"/>
</dbReference>
<dbReference type="Pfam" id="PF00805">
    <property type="entry name" value="Pentapeptide"/>
    <property type="match status" value="1"/>
</dbReference>
<name>W7YEH2_9BACL</name>
<accession>W7YEH2</accession>
<dbReference type="EMBL" id="BAVZ01000002">
    <property type="protein sequence ID" value="GAF06897.1"/>
    <property type="molecule type" value="Genomic_DNA"/>
</dbReference>
<protein>
    <submittedName>
        <fullName evidence="1">Pentapeptide repeat family protein</fullName>
    </submittedName>
</protein>
<comment type="caution">
    <text evidence="1">The sequence shown here is derived from an EMBL/GenBank/DDBJ whole genome shotgun (WGS) entry which is preliminary data.</text>
</comment>
<evidence type="ECO:0000313" key="2">
    <source>
        <dbReference type="Proteomes" id="UP000019364"/>
    </source>
</evidence>
<proteinExistence type="predicted"/>
<keyword evidence="2" id="KW-1185">Reference proteome</keyword>
<dbReference type="InterPro" id="IPR001646">
    <property type="entry name" value="5peptide_repeat"/>
</dbReference>
<sequence>MYQYTDQEYTNVDFSLADIKDGEMKGCTFTKCNFRGASLDEAWTTGCQFIECDFGGATFNAPSIFALLLQIADLRVLTCLYLNLKNAKW</sequence>